<feature type="domain" description="CYTH" evidence="1">
    <location>
        <begin position="4"/>
        <end position="186"/>
    </location>
</feature>
<dbReference type="Gene3D" id="2.40.320.10">
    <property type="entry name" value="Hypothetical Protein Pfu-838710-001"/>
    <property type="match status" value="1"/>
</dbReference>
<organism evidence="3 4">
    <name type="scientific">Sinorhizobium meliloti CCNWSX0020</name>
    <dbReference type="NCBI Taxonomy" id="1107881"/>
    <lineage>
        <taxon>Bacteria</taxon>
        <taxon>Pseudomonadati</taxon>
        <taxon>Pseudomonadota</taxon>
        <taxon>Alphaproteobacteria</taxon>
        <taxon>Hyphomicrobiales</taxon>
        <taxon>Rhizobiaceae</taxon>
        <taxon>Sinorhizobium/Ensifer group</taxon>
        <taxon>Sinorhizobium</taxon>
    </lineage>
</organism>
<dbReference type="AlphaFoldDB" id="H0FU49"/>
<evidence type="ECO:0000313" key="4">
    <source>
        <dbReference type="Proteomes" id="UP000004038"/>
    </source>
</evidence>
<dbReference type="PATRIC" id="fig|1107881.3.peg.677"/>
<gene>
    <name evidence="3" type="ORF">SM0020_03380</name>
</gene>
<dbReference type="SUPFAM" id="SSF55154">
    <property type="entry name" value="CYTH-like phosphatases"/>
    <property type="match status" value="1"/>
</dbReference>
<dbReference type="CDD" id="cd07756">
    <property type="entry name" value="CYTH-like_Pase_CHAD"/>
    <property type="match status" value="1"/>
</dbReference>
<dbReference type="SMART" id="SM01118">
    <property type="entry name" value="CYTH"/>
    <property type="match status" value="1"/>
</dbReference>
<dbReference type="PANTHER" id="PTHR39569">
    <property type="entry name" value="INORGANIC TRIPHOSPHATASE"/>
    <property type="match status" value="1"/>
</dbReference>
<evidence type="ECO:0000313" key="3">
    <source>
        <dbReference type="EMBL" id="EHK79380.1"/>
    </source>
</evidence>
<dbReference type="GO" id="GO:0046872">
    <property type="term" value="F:metal ion binding"/>
    <property type="evidence" value="ECO:0007669"/>
    <property type="project" value="TreeGrafter"/>
</dbReference>
<keyword evidence="3" id="KW-0808">Transferase</keyword>
<dbReference type="SMART" id="SM00880">
    <property type="entry name" value="CHAD"/>
    <property type="match status" value="1"/>
</dbReference>
<protein>
    <submittedName>
        <fullName evidence="3">Ceramide glucosyltransferase</fullName>
    </submittedName>
</protein>
<dbReference type="GO" id="GO:0016740">
    <property type="term" value="F:transferase activity"/>
    <property type="evidence" value="ECO:0007669"/>
    <property type="project" value="UniProtKB-KW"/>
</dbReference>
<dbReference type="EMBL" id="AGVV01000004">
    <property type="protein sequence ID" value="EHK79380.1"/>
    <property type="molecule type" value="Genomic_DNA"/>
</dbReference>
<dbReference type="Proteomes" id="UP000004038">
    <property type="component" value="Unassembled WGS sequence"/>
</dbReference>
<dbReference type="InterPro" id="IPR033469">
    <property type="entry name" value="CYTH-like_dom_sf"/>
</dbReference>
<dbReference type="GO" id="GO:0050355">
    <property type="term" value="F:inorganic triphosphate phosphatase activity"/>
    <property type="evidence" value="ECO:0007669"/>
    <property type="project" value="InterPro"/>
</dbReference>
<dbReference type="InterPro" id="IPR007899">
    <property type="entry name" value="CHAD_dom"/>
</dbReference>
<dbReference type="InterPro" id="IPR023577">
    <property type="entry name" value="CYTH_domain"/>
</dbReference>
<evidence type="ECO:0000259" key="2">
    <source>
        <dbReference type="PROSITE" id="PS51708"/>
    </source>
</evidence>
<dbReference type="InterPro" id="IPR038186">
    <property type="entry name" value="CHAD_dom_sf"/>
</dbReference>
<dbReference type="Pfam" id="PF01928">
    <property type="entry name" value="CYTH"/>
    <property type="match status" value="1"/>
</dbReference>
<dbReference type="PROSITE" id="PS51708">
    <property type="entry name" value="CHAD"/>
    <property type="match status" value="1"/>
</dbReference>
<feature type="domain" description="CHAD" evidence="2">
    <location>
        <begin position="211"/>
        <end position="483"/>
    </location>
</feature>
<dbReference type="Pfam" id="PF05235">
    <property type="entry name" value="CHAD"/>
    <property type="match status" value="1"/>
</dbReference>
<name>H0FU49_RHIML</name>
<reference evidence="3 4" key="1">
    <citation type="journal article" date="2012" name="J. Bacteriol.">
        <title>Draft Genome Sequence of Sinorhizobium meliloti CCNWSX0020, a Nitrogen-Fixing Symbiont with Copper Tolerance Capability Isolated from Lead-Zinc Mine Tailings.</title>
        <authorList>
            <person name="Li Z."/>
            <person name="Ma Z."/>
            <person name="Hao X."/>
            <person name="Wei G."/>
        </authorList>
    </citation>
    <scope>NUCLEOTIDE SEQUENCE [LARGE SCALE GENOMIC DNA]</scope>
    <source>
        <strain evidence="3 4">CCNWSX0020</strain>
    </source>
</reference>
<accession>H0FU49</accession>
<proteinExistence type="predicted"/>
<dbReference type="InterPro" id="IPR039013">
    <property type="entry name" value="YgiF"/>
</dbReference>
<sequence length="486" mass="54170">MGIMQEMELKLELSEAGASSFLKQNPFDCSPTILRQRSVYFDTGEWDLFKRGLSLRIRRCGNERIQTIKSGDGSAAASFTRAEWERPVPDDSLILDDPEAEALLAGASNNLAPVFEVHVKRHRWRLTESDATIEVALDFGKVVAADRQAPLWEIELEMKTGSPTALFALARKINLIAPAYIGVLSKSERGYRLLGPLPGATKASVTALTPDMNAATAFVQIAAACLKQFRVNEMALSWSRHADALHQTRVSLRRLRSLFSICKSMFNDSRFDHLREELRWLASALGRARSIDVMIKHASDEELSNRLQAARSTAYGAVEAALSSARARSLMIDAAEWISMKDWRSDESGRALRVQPARSFASTVLDKLWKKVARGGDSLIDLDDETRHELRITIKKLRYAAEFFGPLYMSKAEAKRHKRFITAMEGLQDQLGSLNDLATAPDLLSELDLSAVAGAEDLVSAADKEKLLEDAAEAHDTFVDTKRFWR</sequence>
<dbReference type="Gene3D" id="1.40.20.10">
    <property type="entry name" value="CHAD domain"/>
    <property type="match status" value="1"/>
</dbReference>
<dbReference type="PROSITE" id="PS51707">
    <property type="entry name" value="CYTH"/>
    <property type="match status" value="1"/>
</dbReference>
<evidence type="ECO:0000259" key="1">
    <source>
        <dbReference type="PROSITE" id="PS51707"/>
    </source>
</evidence>
<dbReference type="PANTHER" id="PTHR39569:SF1">
    <property type="entry name" value="INORGANIC TRIPHOSPHATASE"/>
    <property type="match status" value="1"/>
</dbReference>